<dbReference type="Pfam" id="PF16889">
    <property type="entry name" value="Hepar_II_III_N"/>
    <property type="match status" value="1"/>
</dbReference>
<dbReference type="InterPro" id="IPR008929">
    <property type="entry name" value="Chondroitin_lyas"/>
</dbReference>
<feature type="transmembrane region" description="Helical" evidence="5">
    <location>
        <begin position="20"/>
        <end position="41"/>
    </location>
</feature>
<accession>A0ABV5FCR2</accession>
<gene>
    <name evidence="8" type="ORF">ACFFU9_09055</name>
</gene>
<dbReference type="PANTHER" id="PTHR39210:SF1">
    <property type="entry name" value="HEPARIN-SULFATE LYASE"/>
    <property type="match status" value="1"/>
</dbReference>
<evidence type="ECO:0000259" key="6">
    <source>
        <dbReference type="Pfam" id="PF07940"/>
    </source>
</evidence>
<keyword evidence="5" id="KW-0812">Transmembrane</keyword>
<dbReference type="Proteomes" id="UP001589585">
    <property type="component" value="Unassembled WGS sequence"/>
</dbReference>
<keyword evidence="3" id="KW-0574">Periplasm</keyword>
<dbReference type="Pfam" id="PF07940">
    <property type="entry name" value="Hepar_II_III_C"/>
    <property type="match status" value="1"/>
</dbReference>
<reference evidence="8 9" key="1">
    <citation type="submission" date="2024-09" db="EMBL/GenBank/DDBJ databases">
        <authorList>
            <person name="Sun Q."/>
            <person name="Mori K."/>
        </authorList>
    </citation>
    <scope>NUCLEOTIDE SEQUENCE [LARGE SCALE GENOMIC DNA]</scope>
    <source>
        <strain evidence="8 9">CECT 8622</strain>
    </source>
</reference>
<sequence length="737" mass="86794">MGNLRIVYHCVIRKTETYSFISSGIRPLLFMSFFLIAIHTFSQSSVFDKLDFKNTHLKKVNNSYQNKKQKKALEELLFVFRKKENLYLRINPEDRGYVKLEHKTGVSKSINTANEVLKNYFLFRDEWDMEKTNVPYQFKKEINWQINPFGDIEWTYMLNRHKFFIDLGKAYYLTENEKYAKAFVAQVEHWIANNPLEERLKNTSWRRIDAGIRCENWIKAFEYVKNSKHITPEFLARFLNTLYVHGEYINSEFTDFSRTSNWGILEYHGLFNLALFLEEFKMASQWKFDAIEKLTACFELQILDDGNHWEHSAMYHNEIFHCILNLKLLANQKNIALSEIIKKKAITMAYANVKWQKPNFHQPLLGDSDDTDLRGLLTLASNVLHDSVLKSRAYAVLDYENLFLLGRAQNERYQKLEATNPDFLSVYQKNSGDFYMRTSWDEDAAYTSLHLKKLGCGHCHDNIFHFNLYANQRDYLVDAGRYTYVNNKWREFFKSSINHNTLGVDNLANSVYETSWANSFEARSQGMFTKSESDFDYAEAENTAYKRLKDPVLLKRRMLFLKPNVWLIFDSFSANGNHKYSQYFNFPNTKVDVLDKGLITTYKKQNLRIQPVKHVDIKLSDSWYSPEYNLKQKSIKAELSTVSTGFTSFISLLYFPEDTALTYKKIPVYDRFDAVVDDKYVEAVSITFLDKEYTLVVTHDSPAPKRFFFKVHGTFIRNEVVLIEKKEKASVIHIIKE</sequence>
<evidence type="ECO:0000256" key="4">
    <source>
        <dbReference type="ARBA" id="ARBA00023239"/>
    </source>
</evidence>
<name>A0ABV5FCR2_9FLAO</name>
<keyword evidence="5" id="KW-0472">Membrane</keyword>
<evidence type="ECO:0000256" key="3">
    <source>
        <dbReference type="ARBA" id="ARBA00022764"/>
    </source>
</evidence>
<protein>
    <submittedName>
        <fullName evidence="8">Alginate lyase family protein</fullName>
    </submittedName>
</protein>
<dbReference type="RefSeq" id="WP_379861097.1">
    <property type="nucleotide sequence ID" value="NZ_JBHMFC010000034.1"/>
</dbReference>
<dbReference type="Gene3D" id="1.50.10.100">
    <property type="entry name" value="Chondroitin AC/alginate lyase"/>
    <property type="match status" value="1"/>
</dbReference>
<dbReference type="GO" id="GO:0016829">
    <property type="term" value="F:lyase activity"/>
    <property type="evidence" value="ECO:0007669"/>
    <property type="project" value="UniProtKB-KW"/>
</dbReference>
<comment type="subcellular location">
    <subcellularLocation>
        <location evidence="1">Periplasm</location>
    </subcellularLocation>
</comment>
<evidence type="ECO:0000256" key="2">
    <source>
        <dbReference type="ARBA" id="ARBA00022729"/>
    </source>
</evidence>
<dbReference type="Gene3D" id="2.70.98.70">
    <property type="match status" value="1"/>
</dbReference>
<keyword evidence="2" id="KW-0732">Signal</keyword>
<dbReference type="PANTHER" id="PTHR39210">
    <property type="entry name" value="HEPARIN-SULFATE LYASE"/>
    <property type="match status" value="1"/>
</dbReference>
<feature type="domain" description="Heparin-sulfate lyase N-terminal" evidence="7">
    <location>
        <begin position="46"/>
        <end position="372"/>
    </location>
</feature>
<proteinExistence type="predicted"/>
<keyword evidence="5" id="KW-1133">Transmembrane helix</keyword>
<dbReference type="InterPro" id="IPR031680">
    <property type="entry name" value="Hepar_II_III_N"/>
</dbReference>
<feature type="domain" description="Heparinase II/III-like C-terminal" evidence="6">
    <location>
        <begin position="455"/>
        <end position="636"/>
    </location>
</feature>
<evidence type="ECO:0000259" key="7">
    <source>
        <dbReference type="Pfam" id="PF16889"/>
    </source>
</evidence>
<evidence type="ECO:0000256" key="5">
    <source>
        <dbReference type="SAM" id="Phobius"/>
    </source>
</evidence>
<organism evidence="8 9">
    <name type="scientific">Mariniflexile ostreae</name>
    <dbReference type="NCBI Taxonomy" id="1520892"/>
    <lineage>
        <taxon>Bacteria</taxon>
        <taxon>Pseudomonadati</taxon>
        <taxon>Bacteroidota</taxon>
        <taxon>Flavobacteriia</taxon>
        <taxon>Flavobacteriales</taxon>
        <taxon>Flavobacteriaceae</taxon>
        <taxon>Mariniflexile</taxon>
    </lineage>
</organism>
<evidence type="ECO:0000313" key="8">
    <source>
        <dbReference type="EMBL" id="MFB9056888.1"/>
    </source>
</evidence>
<comment type="caution">
    <text evidence="8">The sequence shown here is derived from an EMBL/GenBank/DDBJ whole genome shotgun (WGS) entry which is preliminary data.</text>
</comment>
<dbReference type="EMBL" id="JBHMFC010000034">
    <property type="protein sequence ID" value="MFB9056888.1"/>
    <property type="molecule type" value="Genomic_DNA"/>
</dbReference>
<dbReference type="InterPro" id="IPR012480">
    <property type="entry name" value="Hepar_II_III_C"/>
</dbReference>
<dbReference type="SUPFAM" id="SSF48230">
    <property type="entry name" value="Chondroitin AC/alginate lyase"/>
    <property type="match status" value="1"/>
</dbReference>
<keyword evidence="9" id="KW-1185">Reference proteome</keyword>
<evidence type="ECO:0000313" key="9">
    <source>
        <dbReference type="Proteomes" id="UP001589585"/>
    </source>
</evidence>
<evidence type="ECO:0000256" key="1">
    <source>
        <dbReference type="ARBA" id="ARBA00004418"/>
    </source>
</evidence>
<keyword evidence="4 8" id="KW-0456">Lyase</keyword>